<name>A0A6A5ZCF6_9PLEO</name>
<dbReference type="Proteomes" id="UP000799770">
    <property type="component" value="Unassembled WGS sequence"/>
</dbReference>
<dbReference type="OrthoDB" id="5313204at2759"/>
<evidence type="ECO:0000313" key="3">
    <source>
        <dbReference type="Proteomes" id="UP000799770"/>
    </source>
</evidence>
<accession>A0A6A5ZCF6</accession>
<dbReference type="AlphaFoldDB" id="A0A6A5ZCF6"/>
<protein>
    <submittedName>
        <fullName evidence="2">Uncharacterized protein</fullName>
    </submittedName>
</protein>
<evidence type="ECO:0000256" key="1">
    <source>
        <dbReference type="SAM" id="MobiDB-lite"/>
    </source>
</evidence>
<sequence length="97" mass="10991">MDKVKKVFHIRSKSKAEPTGEALTHDAELRQSIDEELAAMSPDEREKYLKEFEEAEKTGTPKKGSLIERLIERGNRKTEEELAGGSQQKEGKNVVIH</sequence>
<organism evidence="2 3">
    <name type="scientific">Lophiotrema nucula</name>
    <dbReference type="NCBI Taxonomy" id="690887"/>
    <lineage>
        <taxon>Eukaryota</taxon>
        <taxon>Fungi</taxon>
        <taxon>Dikarya</taxon>
        <taxon>Ascomycota</taxon>
        <taxon>Pezizomycotina</taxon>
        <taxon>Dothideomycetes</taxon>
        <taxon>Pleosporomycetidae</taxon>
        <taxon>Pleosporales</taxon>
        <taxon>Lophiotremataceae</taxon>
        <taxon>Lophiotrema</taxon>
    </lineage>
</organism>
<dbReference type="EMBL" id="ML977320">
    <property type="protein sequence ID" value="KAF2116896.1"/>
    <property type="molecule type" value="Genomic_DNA"/>
</dbReference>
<keyword evidence="3" id="KW-1185">Reference proteome</keyword>
<gene>
    <name evidence="2" type="ORF">BDV96DRAFT_645296</name>
</gene>
<proteinExistence type="predicted"/>
<evidence type="ECO:0000313" key="2">
    <source>
        <dbReference type="EMBL" id="KAF2116896.1"/>
    </source>
</evidence>
<feature type="region of interest" description="Disordered" evidence="1">
    <location>
        <begin position="74"/>
        <end position="97"/>
    </location>
</feature>
<reference evidence="2" key="1">
    <citation type="journal article" date="2020" name="Stud. Mycol.">
        <title>101 Dothideomycetes genomes: a test case for predicting lifestyles and emergence of pathogens.</title>
        <authorList>
            <person name="Haridas S."/>
            <person name="Albert R."/>
            <person name="Binder M."/>
            <person name="Bloem J."/>
            <person name="Labutti K."/>
            <person name="Salamov A."/>
            <person name="Andreopoulos B."/>
            <person name="Baker S."/>
            <person name="Barry K."/>
            <person name="Bills G."/>
            <person name="Bluhm B."/>
            <person name="Cannon C."/>
            <person name="Castanera R."/>
            <person name="Culley D."/>
            <person name="Daum C."/>
            <person name="Ezra D."/>
            <person name="Gonzalez J."/>
            <person name="Henrissat B."/>
            <person name="Kuo A."/>
            <person name="Liang C."/>
            <person name="Lipzen A."/>
            <person name="Lutzoni F."/>
            <person name="Magnuson J."/>
            <person name="Mondo S."/>
            <person name="Nolan M."/>
            <person name="Ohm R."/>
            <person name="Pangilinan J."/>
            <person name="Park H.-J."/>
            <person name="Ramirez L."/>
            <person name="Alfaro M."/>
            <person name="Sun H."/>
            <person name="Tritt A."/>
            <person name="Yoshinaga Y."/>
            <person name="Zwiers L.-H."/>
            <person name="Turgeon B."/>
            <person name="Goodwin S."/>
            <person name="Spatafora J."/>
            <person name="Crous P."/>
            <person name="Grigoriev I."/>
        </authorList>
    </citation>
    <scope>NUCLEOTIDE SEQUENCE</scope>
    <source>
        <strain evidence="2">CBS 627.86</strain>
    </source>
</reference>